<dbReference type="InterPro" id="IPR024467">
    <property type="entry name" value="Xre/MbcA/ParS-like_toxin-bd"/>
</dbReference>
<gene>
    <name evidence="3" type="ORF">MNBD_GAMMA04-572</name>
</gene>
<evidence type="ECO:0000259" key="1">
    <source>
        <dbReference type="Pfam" id="PF09722"/>
    </source>
</evidence>
<organism evidence="3">
    <name type="scientific">hydrothermal vent metagenome</name>
    <dbReference type="NCBI Taxonomy" id="652676"/>
    <lineage>
        <taxon>unclassified sequences</taxon>
        <taxon>metagenomes</taxon>
        <taxon>ecological metagenomes</taxon>
    </lineage>
</organism>
<dbReference type="AlphaFoldDB" id="A0A3B0W9W5"/>
<dbReference type="NCBIfam" id="TIGR02293">
    <property type="entry name" value="TAS_TIGR02293"/>
    <property type="match status" value="1"/>
</dbReference>
<dbReference type="Pfam" id="PF09722">
    <property type="entry name" value="Xre_MbcA_ParS_C"/>
    <property type="match status" value="1"/>
</dbReference>
<proteinExistence type="predicted"/>
<evidence type="ECO:0000313" key="3">
    <source>
        <dbReference type="EMBL" id="VAW49210.1"/>
    </source>
</evidence>
<dbReference type="GO" id="GO:0003677">
    <property type="term" value="F:DNA binding"/>
    <property type="evidence" value="ECO:0007669"/>
    <property type="project" value="InterPro"/>
</dbReference>
<protein>
    <submittedName>
        <fullName evidence="3">Uncharacterized protein</fullName>
    </submittedName>
</protein>
<feature type="domain" description="Antitoxin Xre-like helix-turn-helix" evidence="2">
    <location>
        <begin position="41"/>
        <end position="93"/>
    </location>
</feature>
<feature type="domain" description="Antitoxin Xre/MbcA/ParS-like toxin-binding" evidence="1">
    <location>
        <begin position="101"/>
        <end position="151"/>
    </location>
</feature>
<evidence type="ECO:0000259" key="2">
    <source>
        <dbReference type="Pfam" id="PF20432"/>
    </source>
</evidence>
<sequence>MATIQYEEYSPQPVLVQQGQSDIWSEVGIPERGEQLFNVLEKGFSYHVFSKVAKATGLDQKVLAQYVSIPPATLARRAKSGVFKLEESDRLYRYTEVLSKAIDLFEGDTASAQQWVKQPVKGLGEKSPFEMLTTTAGTEAVLDLIGRLEHGVLS</sequence>
<reference evidence="3" key="1">
    <citation type="submission" date="2018-06" db="EMBL/GenBank/DDBJ databases">
        <authorList>
            <person name="Zhirakovskaya E."/>
        </authorList>
    </citation>
    <scope>NUCLEOTIDE SEQUENCE</scope>
</reference>
<dbReference type="Pfam" id="PF20432">
    <property type="entry name" value="Xre-like-HTH"/>
    <property type="match status" value="1"/>
</dbReference>
<name>A0A3B0W9W5_9ZZZZ</name>
<dbReference type="EMBL" id="UOFB01000333">
    <property type="protein sequence ID" value="VAW49210.1"/>
    <property type="molecule type" value="Genomic_DNA"/>
</dbReference>
<accession>A0A3B0W9W5</accession>
<dbReference type="InterPro" id="IPR046847">
    <property type="entry name" value="Xre-like_HTH"/>
</dbReference>
<dbReference type="InterPro" id="IPR011979">
    <property type="entry name" value="Antitox_Xre"/>
</dbReference>